<evidence type="ECO:0000259" key="10">
    <source>
        <dbReference type="PROSITE" id="PS50158"/>
    </source>
</evidence>
<keyword evidence="8" id="KW-0862">Zinc</keyword>
<proteinExistence type="predicted"/>
<keyword evidence="4" id="KW-0540">Nuclease</keyword>
<dbReference type="Pfam" id="PF00078">
    <property type="entry name" value="RVT_1"/>
    <property type="match status" value="1"/>
</dbReference>
<dbReference type="PROSITE" id="PS50878">
    <property type="entry name" value="RT_POL"/>
    <property type="match status" value="1"/>
</dbReference>
<keyword evidence="14" id="KW-1185">Reference proteome</keyword>
<evidence type="ECO:0000256" key="8">
    <source>
        <dbReference type="PROSITE-ProRule" id="PRU00047"/>
    </source>
</evidence>
<dbReference type="InterPro" id="IPR041588">
    <property type="entry name" value="Integrase_H2C2"/>
</dbReference>
<dbReference type="EMBL" id="CP092880">
    <property type="protein sequence ID" value="UYV79880.1"/>
    <property type="molecule type" value="Genomic_DNA"/>
</dbReference>
<dbReference type="InterPro" id="IPR050951">
    <property type="entry name" value="Retrovirus_Pol_polyprotein"/>
</dbReference>
<feature type="region of interest" description="Disordered" evidence="9">
    <location>
        <begin position="2139"/>
        <end position="2179"/>
    </location>
</feature>
<dbReference type="InterPro" id="IPR036397">
    <property type="entry name" value="RNaseH_sf"/>
</dbReference>
<dbReference type="Gene3D" id="1.10.340.70">
    <property type="match status" value="1"/>
</dbReference>
<feature type="domain" description="Integrase catalytic" evidence="12">
    <location>
        <begin position="3117"/>
        <end position="3212"/>
    </location>
</feature>
<dbReference type="SUPFAM" id="SSF56672">
    <property type="entry name" value="DNA/RNA polymerases"/>
    <property type="match status" value="2"/>
</dbReference>
<dbReference type="InterPro" id="IPR005312">
    <property type="entry name" value="DUF1759"/>
</dbReference>
<dbReference type="SMART" id="SM00343">
    <property type="entry name" value="ZnF_C2HC"/>
    <property type="match status" value="2"/>
</dbReference>
<keyword evidence="7" id="KW-0695">RNA-directed DNA polymerase</keyword>
<accession>A0ABY6LJJ0</accession>
<dbReference type="EC" id="2.7.7.49" evidence="1"/>
<dbReference type="PANTHER" id="PTHR37984:SF5">
    <property type="entry name" value="PROTEIN NYNRIN-LIKE"/>
    <property type="match status" value="1"/>
</dbReference>
<evidence type="ECO:0000259" key="11">
    <source>
        <dbReference type="PROSITE" id="PS50878"/>
    </source>
</evidence>
<evidence type="ECO:0000256" key="3">
    <source>
        <dbReference type="ARBA" id="ARBA00022695"/>
    </source>
</evidence>
<dbReference type="Gene3D" id="3.10.10.10">
    <property type="entry name" value="HIV Type 1 Reverse Transcriptase, subunit A, domain 1"/>
    <property type="match status" value="1"/>
</dbReference>
<dbReference type="InterPro" id="IPR012337">
    <property type="entry name" value="RNaseH-like_sf"/>
</dbReference>
<dbReference type="InterPro" id="IPR000477">
    <property type="entry name" value="RT_dom"/>
</dbReference>
<reference evidence="13 14" key="1">
    <citation type="submission" date="2022-01" db="EMBL/GenBank/DDBJ databases">
        <title>A chromosomal length assembly of Cordylochernes scorpioides.</title>
        <authorList>
            <person name="Zeh D."/>
            <person name="Zeh J."/>
        </authorList>
    </citation>
    <scope>NUCLEOTIDE SEQUENCE [LARGE SCALE GENOMIC DNA]</scope>
    <source>
        <strain evidence="13">IN4F17</strain>
        <tissue evidence="13">Whole Body</tissue>
    </source>
</reference>
<feature type="region of interest" description="Disordered" evidence="9">
    <location>
        <begin position="2022"/>
        <end position="2046"/>
    </location>
</feature>
<dbReference type="Pfam" id="PF17917">
    <property type="entry name" value="RT_RNaseH"/>
    <property type="match status" value="1"/>
</dbReference>
<evidence type="ECO:0000256" key="1">
    <source>
        <dbReference type="ARBA" id="ARBA00012493"/>
    </source>
</evidence>
<dbReference type="Proteomes" id="UP001235939">
    <property type="component" value="Chromosome 18"/>
</dbReference>
<organism evidence="13 14">
    <name type="scientific">Cordylochernes scorpioides</name>
    <dbReference type="NCBI Taxonomy" id="51811"/>
    <lineage>
        <taxon>Eukaryota</taxon>
        <taxon>Metazoa</taxon>
        <taxon>Ecdysozoa</taxon>
        <taxon>Arthropoda</taxon>
        <taxon>Chelicerata</taxon>
        <taxon>Arachnida</taxon>
        <taxon>Pseudoscorpiones</taxon>
        <taxon>Cheliferoidea</taxon>
        <taxon>Chernetidae</taxon>
        <taxon>Cordylochernes</taxon>
    </lineage>
</organism>
<dbReference type="InterPro" id="IPR001878">
    <property type="entry name" value="Znf_CCHC"/>
</dbReference>
<evidence type="ECO:0000256" key="4">
    <source>
        <dbReference type="ARBA" id="ARBA00022722"/>
    </source>
</evidence>
<name>A0ABY6LJJ0_9ARAC</name>
<evidence type="ECO:0000256" key="2">
    <source>
        <dbReference type="ARBA" id="ARBA00022679"/>
    </source>
</evidence>
<keyword evidence="8" id="KW-0479">Metal-binding</keyword>
<feature type="domain" description="Integrase catalytic" evidence="12">
    <location>
        <begin position="1378"/>
        <end position="1557"/>
    </location>
</feature>
<dbReference type="InterPro" id="IPR008042">
    <property type="entry name" value="Retrotrans_Pao"/>
</dbReference>
<dbReference type="CDD" id="cd01647">
    <property type="entry name" value="RT_LTR"/>
    <property type="match status" value="1"/>
</dbReference>
<evidence type="ECO:0000256" key="6">
    <source>
        <dbReference type="ARBA" id="ARBA00022801"/>
    </source>
</evidence>
<dbReference type="Pfam" id="PF17921">
    <property type="entry name" value="Integrase_H2C2"/>
    <property type="match status" value="1"/>
</dbReference>
<dbReference type="Pfam" id="PF00665">
    <property type="entry name" value="rve"/>
    <property type="match status" value="1"/>
</dbReference>
<keyword evidence="3" id="KW-0548">Nucleotidyltransferase</keyword>
<dbReference type="InterPro" id="IPR001584">
    <property type="entry name" value="Integrase_cat-core"/>
</dbReference>
<dbReference type="Pfam" id="PF05380">
    <property type="entry name" value="Peptidase_A17"/>
    <property type="match status" value="1"/>
</dbReference>
<dbReference type="PANTHER" id="PTHR37984">
    <property type="entry name" value="PROTEIN CBG26694"/>
    <property type="match status" value="1"/>
</dbReference>
<keyword evidence="8" id="KW-0863">Zinc-finger</keyword>
<evidence type="ECO:0000259" key="12">
    <source>
        <dbReference type="PROSITE" id="PS50994"/>
    </source>
</evidence>
<keyword evidence="5" id="KW-0255">Endonuclease</keyword>
<evidence type="ECO:0000256" key="9">
    <source>
        <dbReference type="SAM" id="MobiDB-lite"/>
    </source>
</evidence>
<dbReference type="PROSITE" id="PS50994">
    <property type="entry name" value="INTEGRASE"/>
    <property type="match status" value="2"/>
</dbReference>
<dbReference type="InterPro" id="IPR043502">
    <property type="entry name" value="DNA/RNA_pol_sf"/>
</dbReference>
<dbReference type="Gene3D" id="3.30.70.270">
    <property type="match status" value="2"/>
</dbReference>
<feature type="domain" description="Reverse transcriptase" evidence="11">
    <location>
        <begin position="2632"/>
        <end position="2810"/>
    </location>
</feature>
<keyword evidence="6" id="KW-0378">Hydrolase</keyword>
<evidence type="ECO:0000256" key="7">
    <source>
        <dbReference type="ARBA" id="ARBA00022918"/>
    </source>
</evidence>
<dbReference type="InterPro" id="IPR043128">
    <property type="entry name" value="Rev_trsase/Diguanyl_cyclase"/>
</dbReference>
<dbReference type="Gene3D" id="3.30.420.10">
    <property type="entry name" value="Ribonuclease H-like superfamily/Ribonuclease H"/>
    <property type="match status" value="2"/>
</dbReference>
<feature type="compositionally biased region" description="Polar residues" evidence="9">
    <location>
        <begin position="2148"/>
        <end position="2168"/>
    </location>
</feature>
<evidence type="ECO:0000313" key="14">
    <source>
        <dbReference type="Proteomes" id="UP001235939"/>
    </source>
</evidence>
<dbReference type="SUPFAM" id="SSF53098">
    <property type="entry name" value="Ribonuclease H-like"/>
    <property type="match status" value="2"/>
</dbReference>
<evidence type="ECO:0000313" key="13">
    <source>
        <dbReference type="EMBL" id="UYV79880.1"/>
    </source>
</evidence>
<dbReference type="PROSITE" id="PS50158">
    <property type="entry name" value="ZF_CCHC"/>
    <property type="match status" value="1"/>
</dbReference>
<feature type="domain" description="CCHC-type" evidence="10">
    <location>
        <begin position="2417"/>
        <end position="2432"/>
    </location>
</feature>
<protein>
    <recommendedName>
        <fullName evidence="1">RNA-directed DNA polymerase</fullName>
        <ecNumber evidence="1">2.7.7.49</ecNumber>
    </recommendedName>
</protein>
<evidence type="ECO:0000256" key="5">
    <source>
        <dbReference type="ARBA" id="ARBA00022759"/>
    </source>
</evidence>
<dbReference type="InterPro" id="IPR041373">
    <property type="entry name" value="RT_RNaseH"/>
</dbReference>
<dbReference type="Pfam" id="PF03564">
    <property type="entry name" value="DUF1759"/>
    <property type="match status" value="1"/>
</dbReference>
<dbReference type="Pfam" id="PF18701">
    <property type="entry name" value="DUF5641"/>
    <property type="match status" value="1"/>
</dbReference>
<dbReference type="InterPro" id="IPR040676">
    <property type="entry name" value="DUF5641"/>
</dbReference>
<gene>
    <name evidence="13" type="ORF">LAZ67_18000963</name>
</gene>
<sequence>MEDTSRRRRKAIRGVFTKVVNDIKAELGNSPVDKGGIYAKFDRMEALHLELVALNERCQATLLDQEATTDEEDKDEAVSTGSRKANLHVKLPELELKTYDGSLENWLPWWAQFAKINDNEDLSNSDKFLYLRQAVLPGSPAYRVIDSYPVTGDNYNLAVQALQERFGDPNLLTELYVRRLLNLVITNVRRENKNLGNLYDDLSSHLRSLETLGIDPQLSGIFLYPLVESSLPTEILRIWQRHPSSGYGQERIKMEHPLDRKGEIPERLRALMDFLRAEVKSAQRLKVIEKGFKLEEPPGKSHYIRKERKWNGPIPATVSGLFSGHRTVECCFCERTNHPSWQCHNIDRLSPEDRDRRIRNARLCFRCLNNGHFKQHCRAQLRCKNCGRGHLDIFCRGSSSKETGDPIKEKSTDPAATFSSQACTGQIMMMTTVALLRGAKATSCVRLLFDTGSQYSYVNKALIKYLGLEKEGEVAIAKSLFGGTRVEEVKHGKYSLDLESLNNRDHVRVEALDQPKICEKVPPLPRGDWLTKLRDKGVSIAPENFKSGDIDILIGADHLGKLLTGRVQQVGADLTAMETRLGWTLMGQSPVVCREDKVQIALNGLVAGGNLRDLWELDVLGIQDPIEAVSKKKRETELEEQFIKNIRRDGDQRYSVALPWKCERNNIPSNLEIAQRRLEACTSKLRKEKKIVEYSTILQEWEQEGLIERIEETRPQRRGHYLPHRPVFRAESRTTPLRPVFDASCKSYNGLSLNDYLEKGPNLLEKIPEILIRFRERGIGVLADIRKAFQMISVQLQDQDFLRFLWWDQTDPMKVTVLRHKRVVFGLNCSPFILGAVIDHHLNSVQGPAAEIAKIMARSFYVDNLVTSLSSQEEVLRFQNTAVNIMEMARMDLREWEFNLPERNSKEKRGTITKVLGLVWDKVQDVLNCDASIERDLPRRLTKRIVLSKIQQVFDPLGVCSPIFLPPKILLQRSWELKIGWDSQLPEDMDREFRTWYSQIGLLSEIKIPRHIWFDQTNKNEIHVFCDASRSAYAAVAYMRSEVQGRVHLSLLWSKSRLAPTRRVTIPRLELLACVLGARLVGSISTALTESCPVTLWTDSSTVIAWLGRKNEWNVFVRNRVKEIRDTVNNKNWRFVHGKLNPADLPSRGCSIVQFVSTNWWEGPEWLKGKKESWPNFEPTIDEEEILKEKRKTFQAHTTLVVKEKRWFLDRRSRYSLNIKIMAWVLRFLDNARRIPAEKGSLKVIELERAERKLLRLIQHETFPGEQAPRNGFKTIKSVEGLWCVETKLLHGQEPEVFKRPILLPRDHPLVEQMVREIHQQNGHGGAQFILSRLREKFWIIGGRRLIKQIIGKCVICRRYNQRPIWTPGTALPTDRIGLGKPFEVTGVDLLGPLHLKGGSKVWVALFTCAVYRAVHLEIVRTLEANTFLLALKRFICRRGRPGKIYSDNGTNFSKANELLKRLDWGEIERQSSVKRIQWIFIPPSAPWWGGFWERLVRVVKGLLVRMLGFSKLNYVQLETALCEVESIINNRALSYISEDGQDLIPLTPQMFLQNNENNEFPELEKIRANSFTRKYKILSKLNEELKQRFRKEYLGEGDLVLIGQDNTKRIFWPVGRIIKLYSGKDEVNRVAKVKTSTGEWLRHVQRLFPLEISSEEIPEKTSGDKGREKPLTIKTRSGREVRQPIRYSGKWDKPPGSNLYLQAQNWPYKTTSLPGWCEDLPTKHHLQDQRDLTRPPLGMHESLKSIAIYQPYQDWNFELWLTNGAMETLPFMEQQIQKLTIHATASEGADALGPAVRGTKEELSRLLNEHHIDIACLQETKLNENLKCAIPVTSLSCNNGISRAESQEFTLWVSPSGTSVTHSSLEFRLYVQQIVIVTESLFYPWHSSGLTFQLSPFNMSLTTFSTWWHVLEKHFVIYFVISLTHSSPTTYPYISISQTIPSLIVPRYLKKEPVLPSHQTYTLNEFETPPFLVPIPDEKRGKIVTHRLVVRMAEQTGPWVQQDANSPGPLYQIQLPSSTADAISSSPATEKTTTNYQPGTGKPSTGWANLVDRANQLPMEEETDGFTKVFERMHLKKIGKIPRDANLHAGMTHANTAAANRIAAKPTNSALKNAENWAESVEEAENNGDGFTVVIHKKRRRESRSSGTTGAQTSGAVPLRVTTTAPRGNTPRMRSPQVQEIKTTRAHIADAKARQASSTQEYCVYIEQCSDFSLYQYLRAVDAQFIILEEASEEKKKAYLLTLIGGKAYETLKNLCSPKLPKEYKYEELIEKLVEYFSPRRSIIVERFMFFGRIQKETESVSEYLVEIKRLASTCGFGEFLKESLRDKLVCELRNAKIQRRILSEGDVPLARVVEIALSMEAAEKNTRIFHVNEPADSVDKIRAEVGNRYNREQKRKCIHCGRLHKDLCRFREATCFRCGKRGHLATICRSRGEHTSERQVSRCLNQRKINQIEDQEEEESVQRMVFMKTYDYRVKYATNDPPYVIKMRVEDTLMTFEIDTGSCLTLISEKDFKRYLPDVQVKEAGIIVKTYDGTVVPILGEIDVRKALLGREWINVLKIGNYFVNQVPLEDTLAELLSEHQVVFGETTDPIKRFTFAVNIQDVNPIFHKARPVPFAIRTAVNEVLERMVEKDYLYQVPSSKWATPVVVVPKKNKEFRICCDFKVTLNRFLDTAAYPLPTQQDLFSVLARGKYFSKLDLSNAYLQLEVNPSTQPLLTINTHKGLFRFKRMPFGLANAPSFFQSVMDRILAGINGVICYIDDVLVSTASVEEHMAVLKTIFVRFQKHNIKLKREKCEFLRREIQYLGHLIKEDGIRPLEDKIQGLQKAKSLTNVSELRSFLGLVNYYGKFIPNLPELLEPLHKLLKKNSYWKWTGECEEAISECKRRITSEREKVLVPYDATLPLSLATDASQIGVGRCCPILSRAKRNQSCLPHEHFLGPNFHQFIYGRQFTLITDHKPLMSILGPRAGIPTLSTSRLQRWGLTLAAYTYEIKFRRTQDHGNADLLSRLPVESDETPVLNQTFILAYVEDLPVIAAEIDVETKKYEVLSVVKRYTQQGWPERVGEYLRPYFQRKLELTMDGECLLWGMRVIIPSSLRKNMLSCLHEIHSGMGKMKAATRPWQRIHMDFAFKDGVNLLIVVDSHSKWVEAIPMREINARKTIEQLRILFSAYGLPEEVVSDNSPQFTGVEMKSFFERNGVRQTLIPAYHPQNTLSRILLTYRCTPHETTGKTPSELFMGRSLRTRLTLIHQSLDNRVRERQARQMRYGRGRGQEEFEVDDKVWCKNFRGVGWISGRIVGRKGSRVYTVLINGQVKTYHRDQIRRRWTSGEEGDEPEGQIIVFVGNSWIAAGSSVRGPRCGDWKQPKGIRVFLRQRSPDGGEATAKKKPSKGSETSCAISRLSYLWKHCTERLLENNIEIEGTLLRTFPFRKRAERIVIGNLPFFVEDNSIVQALQPYGRVTSITPMQFKLGEYTYLDGRHVAFVLLNNGVTLGHLHLSTQKGAIAPLVSHISEFPVHGYRSGSRHRTTGQFLTCAASPAHHVVEGLDFWAGEDIVTDVIEMHVDI</sequence>
<keyword evidence="2" id="KW-0808">Transferase</keyword>